<protein>
    <submittedName>
        <fullName evidence="1">Uncharacterized protein</fullName>
    </submittedName>
</protein>
<keyword evidence="2" id="KW-1185">Reference proteome</keyword>
<feature type="non-terminal residue" evidence="1">
    <location>
        <position position="58"/>
    </location>
</feature>
<evidence type="ECO:0000313" key="1">
    <source>
        <dbReference type="EMBL" id="MCD7469754.1"/>
    </source>
</evidence>
<gene>
    <name evidence="1" type="ORF">HAX54_008991</name>
</gene>
<name>A0ABS8TE82_DATST</name>
<reference evidence="1 2" key="1">
    <citation type="journal article" date="2021" name="BMC Genomics">
        <title>Datura genome reveals duplications of psychoactive alkaloid biosynthetic genes and high mutation rate following tissue culture.</title>
        <authorList>
            <person name="Rajewski A."/>
            <person name="Carter-House D."/>
            <person name="Stajich J."/>
            <person name="Litt A."/>
        </authorList>
    </citation>
    <scope>NUCLEOTIDE SEQUENCE [LARGE SCALE GENOMIC DNA]</scope>
    <source>
        <strain evidence="1">AR-01</strain>
    </source>
</reference>
<proteinExistence type="predicted"/>
<accession>A0ABS8TE82</accession>
<comment type="caution">
    <text evidence="1">The sequence shown here is derived from an EMBL/GenBank/DDBJ whole genome shotgun (WGS) entry which is preliminary data.</text>
</comment>
<organism evidence="1 2">
    <name type="scientific">Datura stramonium</name>
    <name type="common">Jimsonweed</name>
    <name type="synonym">Common thornapple</name>
    <dbReference type="NCBI Taxonomy" id="4076"/>
    <lineage>
        <taxon>Eukaryota</taxon>
        <taxon>Viridiplantae</taxon>
        <taxon>Streptophyta</taxon>
        <taxon>Embryophyta</taxon>
        <taxon>Tracheophyta</taxon>
        <taxon>Spermatophyta</taxon>
        <taxon>Magnoliopsida</taxon>
        <taxon>eudicotyledons</taxon>
        <taxon>Gunneridae</taxon>
        <taxon>Pentapetalae</taxon>
        <taxon>asterids</taxon>
        <taxon>lamiids</taxon>
        <taxon>Solanales</taxon>
        <taxon>Solanaceae</taxon>
        <taxon>Solanoideae</taxon>
        <taxon>Datureae</taxon>
        <taxon>Datura</taxon>
    </lineage>
</organism>
<evidence type="ECO:0000313" key="2">
    <source>
        <dbReference type="Proteomes" id="UP000823775"/>
    </source>
</evidence>
<sequence length="58" mass="6529">MEAELQMMPIEERLSIENLAIVLMNLDADEINGGDEIVHALAGMRLYTYSPKKIVLQP</sequence>
<dbReference type="Proteomes" id="UP000823775">
    <property type="component" value="Unassembled WGS sequence"/>
</dbReference>
<dbReference type="EMBL" id="JACEIK010001480">
    <property type="protein sequence ID" value="MCD7469754.1"/>
    <property type="molecule type" value="Genomic_DNA"/>
</dbReference>